<reference evidence="4 5" key="1">
    <citation type="journal article" date="2010" name="Science">
        <title>Genomic analysis of organismal complexity in the multicellular green alga Volvox carteri.</title>
        <authorList>
            <person name="Prochnik S.E."/>
            <person name="Umen J."/>
            <person name="Nedelcu A.M."/>
            <person name="Hallmann A."/>
            <person name="Miller S.M."/>
            <person name="Nishii I."/>
            <person name="Ferris P."/>
            <person name="Kuo A."/>
            <person name="Mitros T."/>
            <person name="Fritz-Laylin L.K."/>
            <person name="Hellsten U."/>
            <person name="Chapman J."/>
            <person name="Simakov O."/>
            <person name="Rensing S.A."/>
            <person name="Terry A."/>
            <person name="Pangilinan J."/>
            <person name="Kapitonov V."/>
            <person name="Jurka J."/>
            <person name="Salamov A."/>
            <person name="Shapiro H."/>
            <person name="Schmutz J."/>
            <person name="Grimwood J."/>
            <person name="Lindquist E."/>
            <person name="Lucas S."/>
            <person name="Grigoriev I.V."/>
            <person name="Schmitt R."/>
            <person name="Kirk D."/>
            <person name="Rokhsar D.S."/>
        </authorList>
    </citation>
    <scope>NUCLEOTIDE SEQUENCE [LARGE SCALE GENOMIC DNA]</scope>
    <source>
        <strain evidence="5">f. Nagariensis / Eve</strain>
    </source>
</reference>
<feature type="region of interest" description="Disordered" evidence="1">
    <location>
        <begin position="1848"/>
        <end position="1964"/>
    </location>
</feature>
<dbReference type="PANTHER" id="PTHR12741:SF48">
    <property type="entry name" value="1,3-BETA-GLUCAN SYNTHASE COMPONENT FKS1-RELATED"/>
    <property type="match status" value="1"/>
</dbReference>
<dbReference type="InParanoid" id="D8TV72"/>
<feature type="compositionally biased region" description="Acidic residues" evidence="1">
    <location>
        <begin position="1802"/>
        <end position="1813"/>
    </location>
</feature>
<keyword evidence="2" id="KW-0812">Transmembrane</keyword>
<proteinExistence type="predicted"/>
<dbReference type="Proteomes" id="UP000001058">
    <property type="component" value="Unassembled WGS sequence"/>
</dbReference>
<feature type="compositionally biased region" description="Basic and acidic residues" evidence="1">
    <location>
        <begin position="1935"/>
        <end position="1957"/>
    </location>
</feature>
<feature type="compositionally biased region" description="Polar residues" evidence="1">
    <location>
        <begin position="1492"/>
        <end position="1504"/>
    </location>
</feature>
<feature type="transmembrane region" description="Helical" evidence="2">
    <location>
        <begin position="1196"/>
        <end position="1213"/>
    </location>
</feature>
<evidence type="ECO:0000313" key="4">
    <source>
        <dbReference type="EMBL" id="EFJ48653.1"/>
    </source>
</evidence>
<dbReference type="Pfam" id="PF14288">
    <property type="entry name" value="FKS1_dom1"/>
    <property type="match status" value="1"/>
</dbReference>
<feature type="region of interest" description="Disordered" evidence="1">
    <location>
        <begin position="381"/>
        <end position="413"/>
    </location>
</feature>
<feature type="region of interest" description="Disordered" evidence="1">
    <location>
        <begin position="83"/>
        <end position="110"/>
    </location>
</feature>
<evidence type="ECO:0000259" key="3">
    <source>
        <dbReference type="SMART" id="SM01205"/>
    </source>
</evidence>
<keyword evidence="2" id="KW-0472">Membrane</keyword>
<organism evidence="5">
    <name type="scientific">Volvox carteri f. nagariensis</name>
    <dbReference type="NCBI Taxonomy" id="3068"/>
    <lineage>
        <taxon>Eukaryota</taxon>
        <taxon>Viridiplantae</taxon>
        <taxon>Chlorophyta</taxon>
        <taxon>core chlorophytes</taxon>
        <taxon>Chlorophyceae</taxon>
        <taxon>CS clade</taxon>
        <taxon>Chlamydomonadales</taxon>
        <taxon>Volvocaceae</taxon>
        <taxon>Volvox</taxon>
    </lineage>
</organism>
<dbReference type="KEGG" id="vcn:VOLCADRAFT_90840"/>
<feature type="compositionally biased region" description="Low complexity" evidence="1">
    <location>
        <begin position="295"/>
        <end position="307"/>
    </location>
</feature>
<evidence type="ECO:0000256" key="1">
    <source>
        <dbReference type="SAM" id="MobiDB-lite"/>
    </source>
</evidence>
<evidence type="ECO:0000256" key="2">
    <source>
        <dbReference type="SAM" id="Phobius"/>
    </source>
</evidence>
<feature type="compositionally biased region" description="Low complexity" evidence="1">
    <location>
        <begin position="1480"/>
        <end position="1491"/>
    </location>
</feature>
<gene>
    <name evidence="4" type="ORF">VOLCADRAFT_90840</name>
</gene>
<feature type="compositionally biased region" description="Acidic residues" evidence="1">
    <location>
        <begin position="425"/>
        <end position="434"/>
    </location>
</feature>
<feature type="compositionally biased region" description="Polar residues" evidence="1">
    <location>
        <begin position="338"/>
        <end position="364"/>
    </location>
</feature>
<dbReference type="EMBL" id="GL378339">
    <property type="protein sequence ID" value="EFJ48653.1"/>
    <property type="molecule type" value="Genomic_DNA"/>
</dbReference>
<protein>
    <recommendedName>
        <fullName evidence="3">1,3-beta-glucan synthase component FKS1-like domain-containing protein</fullName>
    </recommendedName>
</protein>
<keyword evidence="5" id="KW-1185">Reference proteome</keyword>
<name>D8TV72_VOLCA</name>
<dbReference type="GO" id="GO:0046527">
    <property type="term" value="F:glucosyltransferase activity"/>
    <property type="evidence" value="ECO:0007669"/>
    <property type="project" value="TreeGrafter"/>
</dbReference>
<accession>D8TV72</accession>
<dbReference type="InterPro" id="IPR026899">
    <property type="entry name" value="FKS1-like_dom1"/>
</dbReference>
<feature type="compositionally biased region" description="Low complexity" evidence="1">
    <location>
        <begin position="97"/>
        <end position="110"/>
    </location>
</feature>
<dbReference type="GO" id="GO:0005886">
    <property type="term" value="C:plasma membrane"/>
    <property type="evidence" value="ECO:0007669"/>
    <property type="project" value="TreeGrafter"/>
</dbReference>
<keyword evidence="2" id="KW-1133">Transmembrane helix</keyword>
<dbReference type="GeneID" id="9619870"/>
<feature type="domain" description="1,3-beta-glucan synthase component FKS1-like" evidence="3">
    <location>
        <begin position="774"/>
        <end position="946"/>
    </location>
</feature>
<feature type="transmembrane region" description="Helical" evidence="2">
    <location>
        <begin position="1037"/>
        <end position="1055"/>
    </location>
</feature>
<feature type="region of interest" description="Disordered" evidence="1">
    <location>
        <begin position="1563"/>
        <end position="1597"/>
    </location>
</feature>
<sequence>MMARHRAAWPGPGVRRYLRTVRHGKPRRLALRKPQQLTRRAASGAELDQPGTAGPSIVAGRLTASGITTSARQLAPHLGALSQPHRLRESAPGALSAQSQPTPVAAPAPQADPAAANAQEVSRSESFLARHLMADEEPGEGTQTEAPAARLGWRSAVGAISHGAEHGSSKELAEVVTAAAAPSQSLWRSITKSFAGRLQPEDDNNTPRTSDSGRPEKTGRTATTPLLSFRAPASLLPDSESPADGAAATEPPGTLQRTPGNPDALPSSSGADDPPSLASRVEAAATRAVHEADAEAAATAAGAAETALESERSGALSDGTEPGGRKGSNRRLRFISENVGSQHSSTGASPSSLHRTRSAATRGQSFRERVANALGLGALIEGSRSRDDEESTGSSPSAIAQRSAAVHSALKKEGTSKQLRLGFAAEEDDSDSDGEPGGGAGGKVARGSSYREQRDGAAAVTPFMATGMDLASLHGRPDSAVVPGRLHISAAAGQLDAKVHDLEGTLLSPSELLPPGESLPPPLPRQGGLLAKSATDRSLAAVAGSKAVAATAPVGVTMTESSQRRLEALRALSVKSAAVAAAASTAADTAVGSFGGSVATVAATSVAASLVPPTTAAAASEASGGQAAGPPDVSRTASATVKARSTIKLPIITTGHWDNLVFATVWRVGRVFGFQAFNMRPATQDDAKHEYVPASIFVAADHLNQLLVKNGYVRRHRGDDSDEERFAKALFEFHSTIFYSYEMQWIKMQRLSPRAQRFTDELRERVFSDHHVINGLLCELALYFLIYTEAANVRFCPEAMWMIFWCMNHSYVMADLWNRGSPDRVPNSRDRLPQLRNTFQHLIKDLQVQISIRPADMRPEDCGKMSSILSRLSTTSDVPLSDRELLADLVCYGDGGFFMDRIITPIFFVMSYEIDHLSTLGVDTAHRLGYDDFNESLTCRDVVYSALLELRVTPQDIAAGATNDAYQSLTSLGFQGRTVINNKFDPQVAAEWWRLRVFVKTYRERRSWLGIYRAFYRVYAFHFVLFHLMQAQAFAGWNWRVVSSAILTHAWLKWLERVANWMMTMPSPEPLQTTMTKIFDRKGFYKLDQILGLQAQSQKSQRYRGGVAAHNNADRLKLMKAHQTQSANDIASPLQQMSIRQLKALQPERILEIEGAPMYGLFGGLTEWLVIAISLTALYTLQFINIDLRPYAYDNWGYVAAGYTGLHVLHFLLTTRDGYAISLSEALGLPEYFQNWSSRPRPRTWMYADMHIKWKNFFVNVFFWLLVFALKIPFDYFVIHQPLVKPLRLLLKRNWMGCKGSSYRFGHVRIHCIGADWILVAARVFPFIIVALFDTALFYQFVVTAFGIYHGLIKLDLGVVSTWEDLVREFHKSPPRWWIRCMSFTGNENQKNLLYQTISANAQAAANADTTGGAEGGDGKKNVAISDGLMFKIKIVTPEEIKAKQNLMLKERKINMHAGKGAISNEVEVKTVKAVQDKAGTTATGTTTGTANRPSAATLAPNTAVNGRNGVPLVGQDFKDAQSRPQGLGGLFGWRGSNGGEAPGGPTPGMVQLPGVVPLPGARSGAGVGGGSSSTAPTAVSRFGTRDAGSQPGASGGAAGMIAGKMKSLGTAGIAASILTRKANQVQPEPVAEAVEERQSGSQLTAAAAAAASASSRFASGAAQGPGILPGCGSGFRPRTARSRALLQRPEGPTTWSAVRHPAWQPEALLGPGHADYDPAMDPMSPGNVQREGAGRGGGSMAAVVRRFWSRRQGTALGEDAAAGGEAGGLVSGPALASLRVHGWRPESEIEAALDKPGMQLQEEEEEEGEEEEGPQRQRQQAVPEFCVGGMASSSSRVVYRGAVGEGVTLVGPGGKPLPEEATGEDYGSRGGQAAERRSAPVVLLSEVPIIRVDSEGSDDVPSRQESLDRPTGAPPSSLSKDARKSPGAGAGGELPRRRSIEFKEVDADTYHEEASRGGRAAAGGVKFTARRVSLMDLGDDNGSPGGSKTGKNKAAKASPS</sequence>
<dbReference type="OrthoDB" id="1880850at2759"/>
<feature type="compositionally biased region" description="Gly residues" evidence="1">
    <location>
        <begin position="435"/>
        <end position="444"/>
    </location>
</feature>
<evidence type="ECO:0000313" key="5">
    <source>
        <dbReference type="Proteomes" id="UP000001058"/>
    </source>
</evidence>
<feature type="region of interest" description="Disordered" evidence="1">
    <location>
        <begin position="35"/>
        <end position="55"/>
    </location>
</feature>
<feature type="region of interest" description="Disordered" evidence="1">
    <location>
        <begin position="1480"/>
        <end position="1504"/>
    </location>
</feature>
<feature type="transmembrane region" description="Helical" evidence="2">
    <location>
        <begin position="1159"/>
        <end position="1184"/>
    </location>
</feature>
<feature type="transmembrane region" description="Helical" evidence="2">
    <location>
        <begin position="1257"/>
        <end position="1279"/>
    </location>
</feature>
<feature type="region of interest" description="Disordered" evidence="1">
    <location>
        <begin position="1976"/>
        <end position="2001"/>
    </location>
</feature>
<dbReference type="RefSeq" id="XP_002950452.1">
    <property type="nucleotide sequence ID" value="XM_002950406.1"/>
</dbReference>
<feature type="region of interest" description="Disordered" evidence="1">
    <location>
        <begin position="194"/>
        <end position="365"/>
    </location>
</feature>
<feature type="region of interest" description="Disordered" evidence="1">
    <location>
        <begin position="1791"/>
        <end position="1820"/>
    </location>
</feature>
<dbReference type="PANTHER" id="PTHR12741">
    <property type="entry name" value="LYST-INTERACTING PROTEIN LIP5 DOPAMINE RESPONSIVE PROTEIN DRG-1"/>
    <property type="match status" value="1"/>
</dbReference>
<dbReference type="SMART" id="SM01205">
    <property type="entry name" value="FKS1_dom1"/>
    <property type="match status" value="1"/>
</dbReference>
<feature type="region of interest" description="Disordered" evidence="1">
    <location>
        <begin position="425"/>
        <end position="453"/>
    </location>
</feature>